<keyword evidence="2" id="KW-0472">Membrane</keyword>
<proteinExistence type="predicted"/>
<sequence length="202" mass="22974">MPNSRTAQSDISAENEFHRPVNTEPADTVTNNQNLDQIYTELNATPQRPRPVQIFTSTLHPDQTISSFSNYLRTSDTNPQSSSITITDHQIMSFNMHYFIRHSSLCTIFLSHELNFTSHCSSEQEVTDSSVVIIVTTVVLVLLLIAVSLIIVAVRNKMKNKGLLWSIEEFNPEFYEQIKDAGRHCDPEDRDTITTVFYSFVS</sequence>
<feature type="region of interest" description="Disordered" evidence="1">
    <location>
        <begin position="1"/>
        <end position="29"/>
    </location>
</feature>
<evidence type="ECO:0000256" key="1">
    <source>
        <dbReference type="SAM" id="MobiDB-lite"/>
    </source>
</evidence>
<feature type="transmembrane region" description="Helical" evidence="2">
    <location>
        <begin position="131"/>
        <end position="154"/>
    </location>
</feature>
<dbReference type="EMBL" id="JAWDJR010000001">
    <property type="protein sequence ID" value="KAK9981708.1"/>
    <property type="molecule type" value="Genomic_DNA"/>
</dbReference>
<keyword evidence="2" id="KW-0812">Transmembrane</keyword>
<evidence type="ECO:0000313" key="3">
    <source>
        <dbReference type="EMBL" id="KAK9981708.1"/>
    </source>
</evidence>
<dbReference type="AlphaFoldDB" id="A0AAW2B8F6"/>
<organism evidence="3 4">
    <name type="scientific">Culter alburnus</name>
    <name type="common">Topmouth culter</name>
    <dbReference type="NCBI Taxonomy" id="194366"/>
    <lineage>
        <taxon>Eukaryota</taxon>
        <taxon>Metazoa</taxon>
        <taxon>Chordata</taxon>
        <taxon>Craniata</taxon>
        <taxon>Vertebrata</taxon>
        <taxon>Euteleostomi</taxon>
        <taxon>Actinopterygii</taxon>
        <taxon>Neopterygii</taxon>
        <taxon>Teleostei</taxon>
        <taxon>Ostariophysi</taxon>
        <taxon>Cypriniformes</taxon>
        <taxon>Xenocyprididae</taxon>
        <taxon>Xenocypridinae</taxon>
        <taxon>Culter</taxon>
    </lineage>
</organism>
<feature type="compositionally biased region" description="Polar residues" evidence="1">
    <location>
        <begin position="1"/>
        <end position="12"/>
    </location>
</feature>
<accession>A0AAW2B8F6</accession>
<gene>
    <name evidence="3" type="ORF">ABG768_001232</name>
</gene>
<protein>
    <submittedName>
        <fullName evidence="3">Uncharacterized protein</fullName>
    </submittedName>
</protein>
<dbReference type="Proteomes" id="UP001479290">
    <property type="component" value="Unassembled WGS sequence"/>
</dbReference>
<evidence type="ECO:0000256" key="2">
    <source>
        <dbReference type="SAM" id="Phobius"/>
    </source>
</evidence>
<reference evidence="3 4" key="1">
    <citation type="submission" date="2024-05" db="EMBL/GenBank/DDBJ databases">
        <title>A high-quality chromosomal-level genome assembly of Topmouth culter (Culter alburnus).</title>
        <authorList>
            <person name="Zhao H."/>
        </authorList>
    </citation>
    <scope>NUCLEOTIDE SEQUENCE [LARGE SCALE GENOMIC DNA]</scope>
    <source>
        <strain evidence="3">CATC2023</strain>
        <tissue evidence="3">Muscle</tissue>
    </source>
</reference>
<keyword evidence="2" id="KW-1133">Transmembrane helix</keyword>
<name>A0AAW2B8F6_CULAL</name>
<evidence type="ECO:0000313" key="4">
    <source>
        <dbReference type="Proteomes" id="UP001479290"/>
    </source>
</evidence>
<comment type="caution">
    <text evidence="3">The sequence shown here is derived from an EMBL/GenBank/DDBJ whole genome shotgun (WGS) entry which is preliminary data.</text>
</comment>
<keyword evidence="4" id="KW-1185">Reference proteome</keyword>